<dbReference type="PATRIC" id="fig|423471.3.peg.5416"/>
<accession>G5JEF7</accession>
<evidence type="ECO:0000313" key="3">
    <source>
        <dbReference type="Proteomes" id="UP000003477"/>
    </source>
</evidence>
<sequence length="197" mass="22181">MGSVDVFIEVITPPLSLIIFGAGRDVLPVAKLAKAIGWQVTVVDCRAQEKTYQRFAFADKIILTRRDIISQQISVEENDVAVVMTHNYFDDYNIIKFLLPTKISYLGVMGSKNRIAKIIEDLNPTKTQLEKLYSPIGLDIGADTPAEIANSIISEIQAVSSKRNASFLKYRSQPLHQKYDVQQKQVITPKQRLKVED</sequence>
<dbReference type="Pfam" id="PF13478">
    <property type="entry name" value="XdhC_C"/>
    <property type="match status" value="1"/>
</dbReference>
<dbReference type="PANTHER" id="PTHR30388:SF6">
    <property type="entry name" value="XANTHINE DEHYDROGENASE SUBUNIT A-RELATED"/>
    <property type="match status" value="1"/>
</dbReference>
<feature type="domain" description="XdhC Rossmann" evidence="1">
    <location>
        <begin position="17"/>
        <end position="156"/>
    </location>
</feature>
<proteinExistence type="predicted"/>
<dbReference type="PANTHER" id="PTHR30388">
    <property type="entry name" value="ALDEHYDE OXIDOREDUCTASE MOLYBDENUM COFACTOR ASSEMBLY PROTEIN"/>
    <property type="match status" value="1"/>
</dbReference>
<dbReference type="Gene3D" id="3.40.50.720">
    <property type="entry name" value="NAD(P)-binding Rossmann-like Domain"/>
    <property type="match status" value="1"/>
</dbReference>
<evidence type="ECO:0000313" key="2">
    <source>
        <dbReference type="EMBL" id="EHJ09429.1"/>
    </source>
</evidence>
<dbReference type="InterPro" id="IPR052698">
    <property type="entry name" value="MoCofactor_Util/Proc"/>
</dbReference>
<dbReference type="InterPro" id="IPR027051">
    <property type="entry name" value="XdhC_Rossmann_dom"/>
</dbReference>
<dbReference type="EMBL" id="AESD01001007">
    <property type="protein sequence ID" value="EHJ09429.1"/>
    <property type="molecule type" value="Genomic_DNA"/>
</dbReference>
<comment type="caution">
    <text evidence="2">The sequence shown here is derived from an EMBL/GenBank/DDBJ whole genome shotgun (WGS) entry which is preliminary data.</text>
</comment>
<dbReference type="Proteomes" id="UP000003477">
    <property type="component" value="Unassembled WGS sequence"/>
</dbReference>
<gene>
    <name evidence="2" type="ORF">CWATWH0003_B144</name>
</gene>
<reference evidence="2 3" key="1">
    <citation type="journal article" date="2011" name="Front. Microbiol.">
        <title>Two Strains of Crocosphaera watsonii with Highly Conserved Genomes are Distinguished by Strain-Specific Features.</title>
        <authorList>
            <person name="Bench S.R."/>
            <person name="Ilikchyan I.N."/>
            <person name="Tripp H.J."/>
            <person name="Zehr J.P."/>
        </authorList>
    </citation>
    <scope>NUCLEOTIDE SEQUENCE [LARGE SCALE GENOMIC DNA]</scope>
    <source>
        <strain evidence="2 3">WH 0003</strain>
    </source>
</reference>
<evidence type="ECO:0000259" key="1">
    <source>
        <dbReference type="Pfam" id="PF13478"/>
    </source>
</evidence>
<organism evidence="2 3">
    <name type="scientific">Crocosphaera watsonii WH 0003</name>
    <dbReference type="NCBI Taxonomy" id="423471"/>
    <lineage>
        <taxon>Bacteria</taxon>
        <taxon>Bacillati</taxon>
        <taxon>Cyanobacteriota</taxon>
        <taxon>Cyanophyceae</taxon>
        <taxon>Oscillatoriophycideae</taxon>
        <taxon>Chroococcales</taxon>
        <taxon>Aphanothecaceae</taxon>
        <taxon>Crocosphaera</taxon>
    </lineage>
</organism>
<name>G5JEF7_CROWT</name>
<dbReference type="AlphaFoldDB" id="G5JEF7"/>
<protein>
    <submittedName>
        <fullName evidence="2">Xanthine and CO dehydrogenases maturation factor, XdhC/CoxF family</fullName>
    </submittedName>
</protein>